<proteinExistence type="predicted"/>
<evidence type="ECO:0000256" key="1">
    <source>
        <dbReference type="SAM" id="Phobius"/>
    </source>
</evidence>
<feature type="transmembrane region" description="Helical" evidence="1">
    <location>
        <begin position="173"/>
        <end position="196"/>
    </location>
</feature>
<dbReference type="PANTHER" id="PTHR14969:SF13">
    <property type="entry name" value="AT30094P"/>
    <property type="match status" value="1"/>
</dbReference>
<dbReference type="Pfam" id="PF01569">
    <property type="entry name" value="PAP2"/>
    <property type="match status" value="1"/>
</dbReference>
<dbReference type="OrthoDB" id="9773582at2"/>
<protein>
    <submittedName>
        <fullName evidence="3">Phosphatase PAP2 family protein</fullName>
    </submittedName>
</protein>
<name>A0A4U1BYM2_9SPHI</name>
<feature type="transmembrane region" description="Helical" evidence="1">
    <location>
        <begin position="22"/>
        <end position="47"/>
    </location>
</feature>
<dbReference type="SMART" id="SM00014">
    <property type="entry name" value="acidPPc"/>
    <property type="match status" value="1"/>
</dbReference>
<evidence type="ECO:0000313" key="4">
    <source>
        <dbReference type="Proteomes" id="UP000308181"/>
    </source>
</evidence>
<feature type="domain" description="Phosphatidic acid phosphatase type 2/haloperoxidase" evidence="2">
    <location>
        <begin position="106"/>
        <end position="219"/>
    </location>
</feature>
<dbReference type="PANTHER" id="PTHR14969">
    <property type="entry name" value="SPHINGOSINE-1-PHOSPHATE PHOSPHOHYDROLASE"/>
    <property type="match status" value="1"/>
</dbReference>
<dbReference type="InterPro" id="IPR000326">
    <property type="entry name" value="PAP2/HPO"/>
</dbReference>
<dbReference type="CDD" id="cd03392">
    <property type="entry name" value="PAP2_like_2"/>
    <property type="match status" value="1"/>
</dbReference>
<evidence type="ECO:0000313" key="3">
    <source>
        <dbReference type="EMBL" id="TKB97578.1"/>
    </source>
</evidence>
<accession>A0A4U1BYM2</accession>
<feature type="transmembrane region" description="Helical" evidence="1">
    <location>
        <begin position="148"/>
        <end position="166"/>
    </location>
</feature>
<dbReference type="Gene3D" id="1.20.144.10">
    <property type="entry name" value="Phosphatidic acid phosphatase type 2/haloperoxidase"/>
    <property type="match status" value="2"/>
</dbReference>
<sequence length="235" mass="26898">MIKKSVDKLIDKYVSDKELKPYYFKISICSVTFLISLISFVSLYILLYFNSLNEFDEQVSSAFVSLRSPFGTKIMKFISEAGDALGYLFIVFLTTMILFFKKVWKLALQGVLILILASGLNILLKGFVARPRPFEDSLVYASFYSFPSGHAMSAMVFYGFLIHIVFSLEIKPFLKYLFTLIFVFISFIIGLSRIYLGVHYASDILGGYFAGLIWLMFCLMVIYSLKIRTINTNKT</sequence>
<gene>
    <name evidence="3" type="ORF">FA046_09405</name>
</gene>
<reference evidence="3 4" key="1">
    <citation type="submission" date="2019-04" db="EMBL/GenBank/DDBJ databases">
        <title>Pedobacter sp. AR-3-17 sp. nov., isolated from Arctic soil.</title>
        <authorList>
            <person name="Dahal R.H."/>
            <person name="Kim D.-U."/>
        </authorList>
    </citation>
    <scope>NUCLEOTIDE SEQUENCE [LARGE SCALE GENOMIC DNA]</scope>
    <source>
        <strain evidence="3 4">AR-3-17</strain>
    </source>
</reference>
<comment type="caution">
    <text evidence="3">The sequence shown here is derived from an EMBL/GenBank/DDBJ whole genome shotgun (WGS) entry which is preliminary data.</text>
</comment>
<feature type="transmembrane region" description="Helical" evidence="1">
    <location>
        <begin position="208"/>
        <end position="225"/>
    </location>
</feature>
<keyword evidence="4" id="KW-1185">Reference proteome</keyword>
<evidence type="ECO:0000259" key="2">
    <source>
        <dbReference type="SMART" id="SM00014"/>
    </source>
</evidence>
<feature type="transmembrane region" description="Helical" evidence="1">
    <location>
        <begin position="107"/>
        <end position="128"/>
    </location>
</feature>
<dbReference type="InterPro" id="IPR036938">
    <property type="entry name" value="PAP2/HPO_sf"/>
</dbReference>
<keyword evidence="1" id="KW-1133">Transmembrane helix</keyword>
<dbReference type="SUPFAM" id="SSF48317">
    <property type="entry name" value="Acid phosphatase/Vanadium-dependent haloperoxidase"/>
    <property type="match status" value="1"/>
</dbReference>
<organism evidence="3 4">
    <name type="scientific">Pedobacter cryophilus</name>
    <dbReference type="NCBI Taxonomy" id="2571271"/>
    <lineage>
        <taxon>Bacteria</taxon>
        <taxon>Pseudomonadati</taxon>
        <taxon>Bacteroidota</taxon>
        <taxon>Sphingobacteriia</taxon>
        <taxon>Sphingobacteriales</taxon>
        <taxon>Sphingobacteriaceae</taxon>
        <taxon>Pedobacter</taxon>
    </lineage>
</organism>
<keyword evidence="1" id="KW-0812">Transmembrane</keyword>
<feature type="transmembrane region" description="Helical" evidence="1">
    <location>
        <begin position="84"/>
        <end position="100"/>
    </location>
</feature>
<dbReference type="Proteomes" id="UP000308181">
    <property type="component" value="Unassembled WGS sequence"/>
</dbReference>
<dbReference type="AlphaFoldDB" id="A0A4U1BYM2"/>
<keyword evidence="1" id="KW-0472">Membrane</keyword>
<dbReference type="EMBL" id="SWBP01000003">
    <property type="protein sequence ID" value="TKB97578.1"/>
    <property type="molecule type" value="Genomic_DNA"/>
</dbReference>